<keyword evidence="2" id="KW-1185">Reference proteome</keyword>
<evidence type="ECO:0000313" key="1">
    <source>
        <dbReference type="EMBL" id="KAG2299035.1"/>
    </source>
</evidence>
<accession>A0A8X7S5H8</accession>
<proteinExistence type="predicted"/>
<name>A0A8X7S5H8_BRACI</name>
<sequence>MAICSVGSGKTQDSLKETSSRFLGFLRILTFMFPDLNYDYNTLEPPIASRLCRFVTRSITH</sequence>
<reference evidence="1 2" key="1">
    <citation type="submission" date="2020-02" db="EMBL/GenBank/DDBJ databases">
        <authorList>
            <person name="Ma Q."/>
            <person name="Huang Y."/>
            <person name="Song X."/>
            <person name="Pei D."/>
        </authorList>
    </citation>
    <scope>NUCLEOTIDE SEQUENCE [LARGE SCALE GENOMIC DNA]</scope>
    <source>
        <strain evidence="1">Sxm20200214</strain>
        <tissue evidence="1">Leaf</tissue>
    </source>
</reference>
<gene>
    <name evidence="1" type="ORF">Bca52824_035507</name>
</gene>
<dbReference type="EMBL" id="JAAMPC010000008">
    <property type="protein sequence ID" value="KAG2299035.1"/>
    <property type="molecule type" value="Genomic_DNA"/>
</dbReference>
<comment type="caution">
    <text evidence="1">The sequence shown here is derived from an EMBL/GenBank/DDBJ whole genome shotgun (WGS) entry which is preliminary data.</text>
</comment>
<evidence type="ECO:0000313" key="2">
    <source>
        <dbReference type="Proteomes" id="UP000886595"/>
    </source>
</evidence>
<protein>
    <submittedName>
        <fullName evidence="1">Uncharacterized protein</fullName>
    </submittedName>
</protein>
<dbReference type="Proteomes" id="UP000886595">
    <property type="component" value="Unassembled WGS sequence"/>
</dbReference>
<organism evidence="1 2">
    <name type="scientific">Brassica carinata</name>
    <name type="common">Ethiopian mustard</name>
    <name type="synonym">Abyssinian cabbage</name>
    <dbReference type="NCBI Taxonomy" id="52824"/>
    <lineage>
        <taxon>Eukaryota</taxon>
        <taxon>Viridiplantae</taxon>
        <taxon>Streptophyta</taxon>
        <taxon>Embryophyta</taxon>
        <taxon>Tracheophyta</taxon>
        <taxon>Spermatophyta</taxon>
        <taxon>Magnoliopsida</taxon>
        <taxon>eudicotyledons</taxon>
        <taxon>Gunneridae</taxon>
        <taxon>Pentapetalae</taxon>
        <taxon>rosids</taxon>
        <taxon>malvids</taxon>
        <taxon>Brassicales</taxon>
        <taxon>Brassicaceae</taxon>
        <taxon>Brassiceae</taxon>
        <taxon>Brassica</taxon>
    </lineage>
</organism>
<dbReference type="AlphaFoldDB" id="A0A8X7S5H8"/>